<sequence>MRSALAFAALVLLAACGESGPTVLENEAKEAQTAATMQGWDRAFGAPRETIGRVNQFGYRATDYAADGPTFLSRGGPITLSQSDAKAPNTGTFEAAGATAGKIDRLVFTLSLTDAANAETAKKRFVEVLRGFLSQYGIDDEGGFDAITSEQSADGPIGGVPSSIDVTKGADGRPIITVTFNRPTGTTPVFPDQGQADGNRA</sequence>
<dbReference type="AlphaFoldDB" id="A0A2A4B269"/>
<proteinExistence type="predicted"/>
<evidence type="ECO:0000256" key="1">
    <source>
        <dbReference type="SAM" id="MobiDB-lite"/>
    </source>
</evidence>
<dbReference type="RefSeq" id="WP_096343410.1">
    <property type="nucleotide sequence ID" value="NZ_NWMW01000002.1"/>
</dbReference>
<dbReference type="EMBL" id="NWMW01000002">
    <property type="protein sequence ID" value="PCD02032.1"/>
    <property type="molecule type" value="Genomic_DNA"/>
</dbReference>
<evidence type="ECO:0000313" key="3">
    <source>
        <dbReference type="Proteomes" id="UP000218366"/>
    </source>
</evidence>
<gene>
    <name evidence="2" type="ORF">COC42_11135</name>
</gene>
<protein>
    <recommendedName>
        <fullName evidence="4">Lipoprotein</fullName>
    </recommendedName>
</protein>
<dbReference type="OrthoDB" id="7561071at2"/>
<dbReference type="PROSITE" id="PS51257">
    <property type="entry name" value="PROKAR_LIPOPROTEIN"/>
    <property type="match status" value="1"/>
</dbReference>
<organism evidence="2 3">
    <name type="scientific">Sphingomonas spermidinifaciens</name>
    <dbReference type="NCBI Taxonomy" id="1141889"/>
    <lineage>
        <taxon>Bacteria</taxon>
        <taxon>Pseudomonadati</taxon>
        <taxon>Pseudomonadota</taxon>
        <taxon>Alphaproteobacteria</taxon>
        <taxon>Sphingomonadales</taxon>
        <taxon>Sphingomonadaceae</taxon>
        <taxon>Sphingomonas</taxon>
    </lineage>
</organism>
<reference evidence="2 3" key="1">
    <citation type="submission" date="2017-09" db="EMBL/GenBank/DDBJ databases">
        <title>Sphingomonas spermidinifaciens 9NM-10, whole genome shotgun sequence.</title>
        <authorList>
            <person name="Feng G."/>
            <person name="Zhu H."/>
        </authorList>
    </citation>
    <scope>NUCLEOTIDE SEQUENCE [LARGE SCALE GENOMIC DNA]</scope>
    <source>
        <strain evidence="2 3">9NM-10</strain>
    </source>
</reference>
<accession>A0A2A4B269</accession>
<dbReference type="Proteomes" id="UP000218366">
    <property type="component" value="Unassembled WGS sequence"/>
</dbReference>
<comment type="caution">
    <text evidence="2">The sequence shown here is derived from an EMBL/GenBank/DDBJ whole genome shotgun (WGS) entry which is preliminary data.</text>
</comment>
<evidence type="ECO:0000313" key="2">
    <source>
        <dbReference type="EMBL" id="PCD02032.1"/>
    </source>
</evidence>
<feature type="region of interest" description="Disordered" evidence="1">
    <location>
        <begin position="182"/>
        <end position="201"/>
    </location>
</feature>
<keyword evidence="3" id="KW-1185">Reference proteome</keyword>
<evidence type="ECO:0008006" key="4">
    <source>
        <dbReference type="Google" id="ProtNLM"/>
    </source>
</evidence>
<name>A0A2A4B269_9SPHN</name>